<dbReference type="Proteomes" id="UP000191522">
    <property type="component" value="Unassembled WGS sequence"/>
</dbReference>
<evidence type="ECO:0000256" key="1">
    <source>
        <dbReference type="ARBA" id="ARBA00004173"/>
    </source>
</evidence>
<keyword evidence="5" id="KW-0687">Ribonucleoprotein</keyword>
<keyword evidence="9" id="KW-1185">Reference proteome</keyword>
<evidence type="ECO:0000256" key="4">
    <source>
        <dbReference type="ARBA" id="ARBA00023128"/>
    </source>
</evidence>
<evidence type="ECO:0000256" key="6">
    <source>
        <dbReference type="ARBA" id="ARBA00035183"/>
    </source>
</evidence>
<comment type="caution">
    <text evidence="8">The sequence shown here is derived from an EMBL/GenBank/DDBJ whole genome shotgun (WGS) entry which is preliminary data.</text>
</comment>
<dbReference type="GO" id="GO:0005739">
    <property type="term" value="C:mitochondrion"/>
    <property type="evidence" value="ECO:0007669"/>
    <property type="project" value="UniProtKB-SubCell"/>
</dbReference>
<evidence type="ECO:0000256" key="3">
    <source>
        <dbReference type="ARBA" id="ARBA00022980"/>
    </source>
</evidence>
<reference evidence="9" key="1">
    <citation type="journal article" date="2017" name="Nat. Microbiol.">
        <title>Global analysis of biosynthetic gene clusters reveals vast potential of secondary metabolite production in Penicillium species.</title>
        <authorList>
            <person name="Nielsen J.C."/>
            <person name="Grijseels S."/>
            <person name="Prigent S."/>
            <person name="Ji B."/>
            <person name="Dainat J."/>
            <person name="Nielsen K.F."/>
            <person name="Frisvad J.C."/>
            <person name="Workman M."/>
            <person name="Nielsen J."/>
        </authorList>
    </citation>
    <scope>NUCLEOTIDE SEQUENCE [LARGE SCALE GENOMIC DNA]</scope>
    <source>
        <strain evidence="9">IBT 11843</strain>
    </source>
</reference>
<comment type="similarity">
    <text evidence="2">Belongs to the mitochondrion-specific ribosomal protein mL50 family.</text>
</comment>
<dbReference type="OrthoDB" id="6220758at2759"/>
<dbReference type="GO" id="GO:0005840">
    <property type="term" value="C:ribosome"/>
    <property type="evidence" value="ECO:0007669"/>
    <property type="project" value="UniProtKB-KW"/>
</dbReference>
<comment type="subcellular location">
    <subcellularLocation>
        <location evidence="1">Mitochondrion</location>
    </subcellularLocation>
</comment>
<dbReference type="AlphaFoldDB" id="A0A1V6PNI4"/>
<evidence type="ECO:0000313" key="9">
    <source>
        <dbReference type="Proteomes" id="UP000191522"/>
    </source>
</evidence>
<evidence type="ECO:0000313" key="8">
    <source>
        <dbReference type="EMBL" id="OQD78568.1"/>
    </source>
</evidence>
<dbReference type="Pfam" id="PF10501">
    <property type="entry name" value="Ribosomal_L50"/>
    <property type="match status" value="1"/>
</dbReference>
<dbReference type="EMBL" id="MDYL01000001">
    <property type="protein sequence ID" value="OQD78568.1"/>
    <property type="molecule type" value="Genomic_DNA"/>
</dbReference>
<dbReference type="STRING" id="69771.A0A1V6PNI4"/>
<feature type="region of interest" description="Disordered" evidence="7">
    <location>
        <begin position="48"/>
        <end position="72"/>
    </location>
</feature>
<gene>
    <name evidence="8" type="ORF">PENDEC_c001G03830</name>
</gene>
<sequence length="381" mass="42068">MRPSMRLPLREALYVCSNCKSEATPRRVSPLVRQIRRYASDSPSVLERTRRSLWKGDKPPGQADPYSGGSQIASKDGGYAGELAAGVEGEEFKLGDQYVQAETWDGLRRIGFTEEEAWKERGSNGADKYSRFGADITPKPIPAAAHQAAVEIALMAMLGKPLDSVSQVGEHYPQIQELIDACGVESSETQQWSTALRFPDERALQALEYVFNQIGGQTKNQIKSPENFIAKEKTSAEPPRDLSLVDPRVKFAFVKRFSQLIGRRIPDTAITSSTTVGEIIVSLSTTLKEKPINVGKKLAKQRRIGVLPPNIQFSTSRMTRGQQDEDMGRKKAIYAELIRRGLIFPKEEEEAVQHTEAQSSHKSSPGMPVPWGLLAEGAASL</sequence>
<keyword evidence="4" id="KW-0496">Mitochondrion</keyword>
<dbReference type="InterPro" id="IPR018305">
    <property type="entry name" value="Ribosomal_m50"/>
</dbReference>
<evidence type="ECO:0000256" key="7">
    <source>
        <dbReference type="SAM" id="MobiDB-lite"/>
    </source>
</evidence>
<dbReference type="OMA" id="PGHWGEE"/>
<dbReference type="GO" id="GO:1990904">
    <property type="term" value="C:ribonucleoprotein complex"/>
    <property type="evidence" value="ECO:0007669"/>
    <property type="project" value="UniProtKB-KW"/>
</dbReference>
<protein>
    <recommendedName>
        <fullName evidence="6">Large ribosomal subunit protein mL50</fullName>
    </recommendedName>
</protein>
<feature type="compositionally biased region" description="Basic and acidic residues" evidence="7">
    <location>
        <begin position="48"/>
        <end position="58"/>
    </location>
</feature>
<evidence type="ECO:0000256" key="5">
    <source>
        <dbReference type="ARBA" id="ARBA00023274"/>
    </source>
</evidence>
<keyword evidence="3" id="KW-0689">Ribosomal protein</keyword>
<proteinExistence type="inferred from homology"/>
<accession>A0A1V6PNI4</accession>
<evidence type="ECO:0000256" key="2">
    <source>
        <dbReference type="ARBA" id="ARBA00008860"/>
    </source>
</evidence>
<organism evidence="8 9">
    <name type="scientific">Penicillium decumbens</name>
    <dbReference type="NCBI Taxonomy" id="69771"/>
    <lineage>
        <taxon>Eukaryota</taxon>
        <taxon>Fungi</taxon>
        <taxon>Dikarya</taxon>
        <taxon>Ascomycota</taxon>
        <taxon>Pezizomycotina</taxon>
        <taxon>Eurotiomycetes</taxon>
        <taxon>Eurotiomycetidae</taxon>
        <taxon>Eurotiales</taxon>
        <taxon>Aspergillaceae</taxon>
        <taxon>Penicillium</taxon>
    </lineage>
</organism>
<feature type="region of interest" description="Disordered" evidence="7">
    <location>
        <begin position="348"/>
        <end position="369"/>
    </location>
</feature>
<name>A0A1V6PNI4_PENDC</name>